<accession>A0A7M3MDC2</accession>
<keyword evidence="7 19" id="KW-1003">Cell membrane</keyword>
<proteinExistence type="inferred from homology"/>
<evidence type="ECO:0000256" key="18">
    <source>
        <dbReference type="ARBA" id="ARBA00049504"/>
    </source>
</evidence>
<dbReference type="AlphaFoldDB" id="A0A7M3MDC2"/>
<comment type="catalytic activity">
    <reaction evidence="17 19">
        <text>alpha-ribazole + adenosylcob(III)inamide-GDP = adenosylcob(III)alamin + GMP + H(+)</text>
        <dbReference type="Rhea" id="RHEA:16049"/>
        <dbReference type="ChEBI" id="CHEBI:10329"/>
        <dbReference type="ChEBI" id="CHEBI:15378"/>
        <dbReference type="ChEBI" id="CHEBI:18408"/>
        <dbReference type="ChEBI" id="CHEBI:58115"/>
        <dbReference type="ChEBI" id="CHEBI:60487"/>
        <dbReference type="EC" id="2.7.8.26"/>
    </reaction>
</comment>
<dbReference type="EC" id="2.7.8.26" evidence="5 19"/>
<dbReference type="PANTHER" id="PTHR34148">
    <property type="entry name" value="ADENOSYLCOBINAMIDE-GDP RIBAZOLETRANSFERASE"/>
    <property type="match status" value="1"/>
</dbReference>
<dbReference type="Pfam" id="PF02654">
    <property type="entry name" value="CobS"/>
    <property type="match status" value="1"/>
</dbReference>
<dbReference type="HAMAP" id="MF_00719">
    <property type="entry name" value="CobS"/>
    <property type="match status" value="1"/>
</dbReference>
<keyword evidence="8 19" id="KW-0169">Cobalamin biosynthesis</keyword>
<evidence type="ECO:0000256" key="15">
    <source>
        <dbReference type="ARBA" id="ARBA00032605"/>
    </source>
</evidence>
<comment type="similarity">
    <text evidence="4 19">Belongs to the CobS family.</text>
</comment>
<dbReference type="PANTHER" id="PTHR34148:SF1">
    <property type="entry name" value="ADENOSYLCOBINAMIDE-GDP RIBAZOLETRANSFERASE"/>
    <property type="match status" value="1"/>
</dbReference>
<dbReference type="GO" id="GO:0008818">
    <property type="term" value="F:cobalamin 5'-phosphate synthase activity"/>
    <property type="evidence" value="ECO:0007669"/>
    <property type="project" value="UniProtKB-UniRule"/>
</dbReference>
<evidence type="ECO:0000256" key="16">
    <source>
        <dbReference type="ARBA" id="ARBA00032853"/>
    </source>
</evidence>
<feature type="transmembrane region" description="Helical" evidence="19">
    <location>
        <begin position="131"/>
        <end position="150"/>
    </location>
</feature>
<keyword evidence="10 19" id="KW-0812">Transmembrane</keyword>
<dbReference type="GO" id="GO:0005886">
    <property type="term" value="C:plasma membrane"/>
    <property type="evidence" value="ECO:0007669"/>
    <property type="project" value="UniProtKB-SubCell"/>
</dbReference>
<evidence type="ECO:0000256" key="13">
    <source>
        <dbReference type="ARBA" id="ARBA00023136"/>
    </source>
</evidence>
<protein>
    <recommendedName>
        <fullName evidence="6 19">Adenosylcobinamide-GDP ribazoletransferase</fullName>
        <ecNumber evidence="5 19">2.7.8.26</ecNumber>
    </recommendedName>
    <alternativeName>
        <fullName evidence="16 19">Cobalamin synthase</fullName>
    </alternativeName>
    <alternativeName>
        <fullName evidence="15 19">Cobalamin-5'-phosphate synthase</fullName>
    </alternativeName>
</protein>
<keyword evidence="21" id="KW-1185">Reference proteome</keyword>
<evidence type="ECO:0000256" key="8">
    <source>
        <dbReference type="ARBA" id="ARBA00022573"/>
    </source>
</evidence>
<reference evidence="20 21" key="1">
    <citation type="submission" date="2018-06" db="EMBL/GenBank/DDBJ databases">
        <title>Complete genome of Desulfovibrio indonesiensis P37SLT.</title>
        <authorList>
            <person name="Crispim J.S."/>
            <person name="Vidigal P.M.P."/>
            <person name="Silva L.C.F."/>
            <person name="Laguardia C.N."/>
            <person name="Araujo L.C."/>
            <person name="Dias R.S."/>
            <person name="Sousa M.P."/>
            <person name="Paula S.O."/>
            <person name="Silva C."/>
        </authorList>
    </citation>
    <scope>NUCLEOTIDE SEQUENCE [LARGE SCALE GENOMIC DNA]</scope>
    <source>
        <strain evidence="20 21">P37SLT</strain>
    </source>
</reference>
<evidence type="ECO:0000256" key="12">
    <source>
        <dbReference type="ARBA" id="ARBA00022989"/>
    </source>
</evidence>
<keyword evidence="13 19" id="KW-0472">Membrane</keyword>
<evidence type="ECO:0000313" key="21">
    <source>
        <dbReference type="Proteomes" id="UP000448292"/>
    </source>
</evidence>
<dbReference type="UniPathway" id="UPA00148">
    <property type="reaction ID" value="UER00238"/>
</dbReference>
<evidence type="ECO:0000256" key="7">
    <source>
        <dbReference type="ARBA" id="ARBA00022475"/>
    </source>
</evidence>
<feature type="transmembrane region" description="Helical" evidence="19">
    <location>
        <begin position="20"/>
        <end position="39"/>
    </location>
</feature>
<organism evidence="20 21">
    <name type="scientific">Oceanidesulfovibrio indonesiensis</name>
    <dbReference type="NCBI Taxonomy" id="54767"/>
    <lineage>
        <taxon>Bacteria</taxon>
        <taxon>Pseudomonadati</taxon>
        <taxon>Thermodesulfobacteriota</taxon>
        <taxon>Desulfovibrionia</taxon>
        <taxon>Desulfovibrionales</taxon>
        <taxon>Desulfovibrionaceae</taxon>
        <taxon>Oceanidesulfovibrio</taxon>
    </lineage>
</organism>
<evidence type="ECO:0000256" key="4">
    <source>
        <dbReference type="ARBA" id="ARBA00010561"/>
    </source>
</evidence>
<dbReference type="GO" id="GO:0051073">
    <property type="term" value="F:adenosylcobinamide-GDP ribazoletransferase activity"/>
    <property type="evidence" value="ECO:0007669"/>
    <property type="project" value="UniProtKB-UniRule"/>
</dbReference>
<comment type="pathway">
    <text evidence="3 19">Cofactor biosynthesis; adenosylcobalamin biosynthesis; adenosylcobalamin from cob(II)yrinate a,c-diamide: step 7/7.</text>
</comment>
<evidence type="ECO:0000256" key="5">
    <source>
        <dbReference type="ARBA" id="ARBA00013200"/>
    </source>
</evidence>
<evidence type="ECO:0000256" key="6">
    <source>
        <dbReference type="ARBA" id="ARBA00015850"/>
    </source>
</evidence>
<sequence>MSSRGDHSSSTEAVRGFRLYLQGFSVALGFMTRIGPARIVSPEAFAGTLVWFPIVGLVLGLLATFAVFALGGFVDGAVDSSRATAGALLYVGLSAWLTRGLHWDGLSDVADAWGSGAQGEKFWQIMKDSRCGAFGVLGLVFFAGGQLLVVRESLQLGAWGALVFAPIAGRVALVCLAWAGRSLSRPGLGQSFLAGATPFVALSCLLQATVAGFLLMRWEACVFVLVLSTVVVGGLVRLGRRNGGVNGDLLGASIVCSETAVFFAVCVLY</sequence>
<dbReference type="InterPro" id="IPR003805">
    <property type="entry name" value="CobS"/>
</dbReference>
<evidence type="ECO:0000256" key="2">
    <source>
        <dbReference type="ARBA" id="ARBA00004651"/>
    </source>
</evidence>
<evidence type="ECO:0000256" key="17">
    <source>
        <dbReference type="ARBA" id="ARBA00048623"/>
    </source>
</evidence>
<dbReference type="Proteomes" id="UP000448292">
    <property type="component" value="Unassembled WGS sequence"/>
</dbReference>
<feature type="transmembrane region" description="Helical" evidence="19">
    <location>
        <begin position="156"/>
        <end position="180"/>
    </location>
</feature>
<evidence type="ECO:0000313" key="20">
    <source>
        <dbReference type="EMBL" id="TVM16603.1"/>
    </source>
</evidence>
<feature type="transmembrane region" description="Helical" evidence="19">
    <location>
        <begin position="51"/>
        <end position="74"/>
    </location>
</feature>
<dbReference type="EMBL" id="QMIE01000010">
    <property type="protein sequence ID" value="TVM16603.1"/>
    <property type="molecule type" value="Genomic_DNA"/>
</dbReference>
<comment type="subcellular location">
    <subcellularLocation>
        <location evidence="2 19">Cell membrane</location>
        <topology evidence="2 19">Multi-pass membrane protein</topology>
    </subcellularLocation>
</comment>
<evidence type="ECO:0000256" key="14">
    <source>
        <dbReference type="ARBA" id="ARBA00025228"/>
    </source>
</evidence>
<evidence type="ECO:0000256" key="11">
    <source>
        <dbReference type="ARBA" id="ARBA00022842"/>
    </source>
</evidence>
<evidence type="ECO:0000256" key="1">
    <source>
        <dbReference type="ARBA" id="ARBA00001946"/>
    </source>
</evidence>
<evidence type="ECO:0000256" key="9">
    <source>
        <dbReference type="ARBA" id="ARBA00022679"/>
    </source>
</evidence>
<keyword evidence="9 19" id="KW-0808">Transferase</keyword>
<keyword evidence="12 19" id="KW-1133">Transmembrane helix</keyword>
<keyword evidence="11 19" id="KW-0460">Magnesium</keyword>
<evidence type="ECO:0000256" key="10">
    <source>
        <dbReference type="ARBA" id="ARBA00022692"/>
    </source>
</evidence>
<comment type="function">
    <text evidence="14 19">Joins adenosylcobinamide-GDP and alpha-ribazole to generate adenosylcobalamin (Ado-cobalamin). Also synthesizes adenosylcobalamin 5'-phosphate from adenosylcobinamide-GDP and alpha-ribazole 5'-phosphate.</text>
</comment>
<comment type="caution">
    <text evidence="20">The sequence shown here is derived from an EMBL/GenBank/DDBJ whole genome shotgun (WGS) entry which is preliminary data.</text>
</comment>
<evidence type="ECO:0000256" key="19">
    <source>
        <dbReference type="HAMAP-Rule" id="MF_00719"/>
    </source>
</evidence>
<name>A0A7M3MDC2_9BACT</name>
<dbReference type="OrthoDB" id="9794223at2"/>
<feature type="transmembrane region" description="Helical" evidence="19">
    <location>
        <begin position="222"/>
        <end position="239"/>
    </location>
</feature>
<dbReference type="GO" id="GO:0009236">
    <property type="term" value="P:cobalamin biosynthetic process"/>
    <property type="evidence" value="ECO:0007669"/>
    <property type="project" value="UniProtKB-UniRule"/>
</dbReference>
<gene>
    <name evidence="19" type="primary">cobS</name>
    <name evidence="20" type="ORF">DPQ33_11405</name>
</gene>
<comment type="catalytic activity">
    <reaction evidence="18 19">
        <text>alpha-ribazole 5'-phosphate + adenosylcob(III)inamide-GDP = adenosylcob(III)alamin 5'-phosphate + GMP + H(+)</text>
        <dbReference type="Rhea" id="RHEA:23560"/>
        <dbReference type="ChEBI" id="CHEBI:15378"/>
        <dbReference type="ChEBI" id="CHEBI:57918"/>
        <dbReference type="ChEBI" id="CHEBI:58115"/>
        <dbReference type="ChEBI" id="CHEBI:60487"/>
        <dbReference type="ChEBI" id="CHEBI:60493"/>
        <dbReference type="EC" id="2.7.8.26"/>
    </reaction>
</comment>
<comment type="cofactor">
    <cofactor evidence="1 19">
        <name>Mg(2+)</name>
        <dbReference type="ChEBI" id="CHEBI:18420"/>
    </cofactor>
</comment>
<feature type="transmembrane region" description="Helical" evidence="19">
    <location>
        <begin position="192"/>
        <end position="216"/>
    </location>
</feature>
<evidence type="ECO:0000256" key="3">
    <source>
        <dbReference type="ARBA" id="ARBA00004663"/>
    </source>
</evidence>